<accession>A0A6J7KFX6</accession>
<dbReference type="EMBL" id="CAFBNF010000210">
    <property type="protein sequence ID" value="CAB4955148.1"/>
    <property type="molecule type" value="Genomic_DNA"/>
</dbReference>
<dbReference type="InterPro" id="IPR050789">
    <property type="entry name" value="Diverse_Enzym_Activities"/>
</dbReference>
<dbReference type="PANTHER" id="PTHR43283">
    <property type="entry name" value="BETA-LACTAMASE-RELATED"/>
    <property type="match status" value="1"/>
</dbReference>
<dbReference type="InterPro" id="IPR012338">
    <property type="entry name" value="Beta-lactam/transpept-like"/>
</dbReference>
<name>A0A6J7KFX6_9ZZZZ</name>
<dbReference type="Pfam" id="PF00144">
    <property type="entry name" value="Beta-lactamase"/>
    <property type="match status" value="1"/>
</dbReference>
<reference evidence="2" key="1">
    <citation type="submission" date="2020-05" db="EMBL/GenBank/DDBJ databases">
        <authorList>
            <person name="Chiriac C."/>
            <person name="Salcher M."/>
            <person name="Ghai R."/>
            <person name="Kavagutti S V."/>
        </authorList>
    </citation>
    <scope>NUCLEOTIDE SEQUENCE</scope>
</reference>
<feature type="domain" description="Beta-lactamase-related" evidence="1">
    <location>
        <begin position="26"/>
        <end position="345"/>
    </location>
</feature>
<dbReference type="AlphaFoldDB" id="A0A6J7KFX6"/>
<dbReference type="Gene3D" id="3.40.710.10">
    <property type="entry name" value="DD-peptidase/beta-lactamase superfamily"/>
    <property type="match status" value="1"/>
</dbReference>
<dbReference type="InterPro" id="IPR001466">
    <property type="entry name" value="Beta-lactam-related"/>
</dbReference>
<dbReference type="SUPFAM" id="SSF56601">
    <property type="entry name" value="beta-lactamase/transpeptidase-like"/>
    <property type="match status" value="1"/>
</dbReference>
<proteinExistence type="predicted"/>
<organism evidence="2">
    <name type="scientific">freshwater metagenome</name>
    <dbReference type="NCBI Taxonomy" id="449393"/>
    <lineage>
        <taxon>unclassified sequences</taxon>
        <taxon>metagenomes</taxon>
        <taxon>ecological metagenomes</taxon>
    </lineage>
</organism>
<gene>
    <name evidence="2" type="ORF">UFOPK3773_01637</name>
</gene>
<sequence>MTADREGLADRLDVFINALLPHWPARQGAVALLHADGSVEAWGFGEADASPDRLFQVGSITKSFVSVVVHQCVDEGLLSLDDDITTLLPWADLGAGGRPTRVRDLLAHTTGLILGGDGVPDEGLQLWWLRDLERSADPAPHFHYSNVGYMLLGLAVEAVTGRSFDEVVSERVLTPLGMVRSRGCTPDFDAMLMAEGTWPVNRSVPWRPGEPIERAVWLPTTATDGCVLSSARELAAFARLLLGDGSVDGVRLLSPESMSSITSPAAPEGETIVALRGLADVTMSRYGLGVNVEEIGGHHCVTHGGGMIGFQTFLLVDRTAGVAAVGFTNANGNFPLGQVIARAAHALLLDPDAALPAPSDAVALPEFAEGWLGTFISDADPEPTIDVSRASATTLTLRSSCGDGTLTRVWSGRFVCDVPGLRTFHWDAVDDGWTHGPHRFRATAGQTVPRVHSDVVGTYRSHTAWYPWLRVVEREGALFLAAPGGVEAPESEEPLVSVSEGAWRIGADEWLPERLVRGPVVNGRAVSVLRDGVPYSRTEERITGA</sequence>
<protein>
    <submittedName>
        <fullName evidence="2">Unannotated protein</fullName>
    </submittedName>
</protein>
<evidence type="ECO:0000259" key="1">
    <source>
        <dbReference type="Pfam" id="PF00144"/>
    </source>
</evidence>
<dbReference type="PANTHER" id="PTHR43283:SF7">
    <property type="entry name" value="BETA-LACTAMASE-RELATED DOMAIN-CONTAINING PROTEIN"/>
    <property type="match status" value="1"/>
</dbReference>
<evidence type="ECO:0000313" key="2">
    <source>
        <dbReference type="EMBL" id="CAB4955148.1"/>
    </source>
</evidence>